<sequence length="104" mass="11669">MSPLHDESGQVQCPDDLIESELLLSDFLHEMDEIDFQHSFTQQLCSNLQEPQELEAEVKLDFKTTPTEATTTENVLKPVPTKSEAPRGCVANKSFMLSDTKSNL</sequence>
<proteinExistence type="predicted"/>
<dbReference type="Proteomes" id="UP001165083">
    <property type="component" value="Unassembled WGS sequence"/>
</dbReference>
<keyword evidence="2" id="KW-1185">Reference proteome</keyword>
<evidence type="ECO:0000313" key="2">
    <source>
        <dbReference type="Proteomes" id="UP001165083"/>
    </source>
</evidence>
<comment type="caution">
    <text evidence="1">The sequence shown here is derived from an EMBL/GenBank/DDBJ whole genome shotgun (WGS) entry which is preliminary data.</text>
</comment>
<dbReference type="AlphaFoldDB" id="A0A9W6U6C1"/>
<evidence type="ECO:0000313" key="1">
    <source>
        <dbReference type="EMBL" id="GMF27182.1"/>
    </source>
</evidence>
<protein>
    <submittedName>
        <fullName evidence="1">Unnamed protein product</fullName>
    </submittedName>
</protein>
<name>A0A9W6U6C1_9STRA</name>
<organism evidence="1 2">
    <name type="scientific">Phytophthora lilii</name>
    <dbReference type="NCBI Taxonomy" id="2077276"/>
    <lineage>
        <taxon>Eukaryota</taxon>
        <taxon>Sar</taxon>
        <taxon>Stramenopiles</taxon>
        <taxon>Oomycota</taxon>
        <taxon>Peronosporomycetes</taxon>
        <taxon>Peronosporales</taxon>
        <taxon>Peronosporaceae</taxon>
        <taxon>Phytophthora</taxon>
    </lineage>
</organism>
<accession>A0A9W6U6C1</accession>
<dbReference type="EMBL" id="BSXW01000649">
    <property type="protein sequence ID" value="GMF27182.1"/>
    <property type="molecule type" value="Genomic_DNA"/>
</dbReference>
<reference evidence="1" key="1">
    <citation type="submission" date="2023-04" db="EMBL/GenBank/DDBJ databases">
        <title>Phytophthora lilii NBRC 32176.</title>
        <authorList>
            <person name="Ichikawa N."/>
            <person name="Sato H."/>
            <person name="Tonouchi N."/>
        </authorList>
    </citation>
    <scope>NUCLEOTIDE SEQUENCE</scope>
    <source>
        <strain evidence="1">NBRC 32176</strain>
    </source>
</reference>
<gene>
    <name evidence="1" type="ORF">Plil01_001135800</name>
</gene>